<dbReference type="PANTHER" id="PTHR34478:SF1">
    <property type="entry name" value="PROTEIN LEMA"/>
    <property type="match status" value="1"/>
</dbReference>
<dbReference type="GO" id="GO:0016020">
    <property type="term" value="C:membrane"/>
    <property type="evidence" value="ECO:0007669"/>
    <property type="project" value="UniProtKB-SubCell"/>
</dbReference>
<dbReference type="PANTHER" id="PTHR34478">
    <property type="entry name" value="PROTEIN LEMA"/>
    <property type="match status" value="1"/>
</dbReference>
<gene>
    <name evidence="8" type="ORF">GJ689_11020</name>
    <name evidence="9" type="ORF">RHODGE_RHODGE_04950</name>
</gene>
<comment type="caution">
    <text evidence="8">The sequence shown here is derived from an EMBL/GenBank/DDBJ whole genome shotgun (WGS) entry which is preliminary data.</text>
</comment>
<reference evidence="9" key="2">
    <citation type="submission" date="2018-10" db="EMBL/GenBank/DDBJ databases">
        <authorList>
            <person name="Peiro R."/>
            <person name="Begona"/>
            <person name="Cbmso G."/>
            <person name="Lopez M."/>
            <person name="Gonzalez S."/>
            <person name="Sacristan E."/>
            <person name="Castillo E."/>
        </authorList>
    </citation>
    <scope>NUCLEOTIDE SEQUENCE</scope>
    <source>
        <strain evidence="9">Rhod_genome</strain>
    </source>
</reference>
<feature type="coiled-coil region" evidence="6">
    <location>
        <begin position="111"/>
        <end position="138"/>
    </location>
</feature>
<keyword evidence="10" id="KW-1185">Reference proteome</keyword>
<evidence type="ECO:0000256" key="5">
    <source>
        <dbReference type="ARBA" id="ARBA00023136"/>
    </source>
</evidence>
<evidence type="ECO:0000313" key="10">
    <source>
        <dbReference type="Proteomes" id="UP000289200"/>
    </source>
</evidence>
<dbReference type="Gene3D" id="1.20.1440.20">
    <property type="entry name" value="LemA-like domain"/>
    <property type="match status" value="1"/>
</dbReference>
<protein>
    <submittedName>
        <fullName evidence="8">LemA family protein</fullName>
    </submittedName>
</protein>
<feature type="transmembrane region" description="Helical" evidence="7">
    <location>
        <begin position="6"/>
        <end position="26"/>
    </location>
</feature>
<evidence type="ECO:0000256" key="1">
    <source>
        <dbReference type="ARBA" id="ARBA00004167"/>
    </source>
</evidence>
<accession>A0A327JW49</accession>
<keyword evidence="5 7" id="KW-0472">Membrane</keyword>
<dbReference type="Proteomes" id="UP000438991">
    <property type="component" value="Unassembled WGS sequence"/>
</dbReference>
<proteinExistence type="inferred from homology"/>
<evidence type="ECO:0000313" key="9">
    <source>
        <dbReference type="EMBL" id="VCU11735.1"/>
    </source>
</evidence>
<dbReference type="AlphaFoldDB" id="A0A327JW49"/>
<dbReference type="RefSeq" id="WP_111388366.1">
    <property type="nucleotide sequence ID" value="NZ_NPEW01000345.1"/>
</dbReference>
<keyword evidence="3 7" id="KW-0812">Transmembrane</keyword>
<dbReference type="EMBL" id="WNKV01000007">
    <property type="protein sequence ID" value="MTW16735.1"/>
    <property type="molecule type" value="Genomic_DNA"/>
</dbReference>
<evidence type="ECO:0000313" key="11">
    <source>
        <dbReference type="Proteomes" id="UP000438991"/>
    </source>
</evidence>
<dbReference type="InterPro" id="IPR007156">
    <property type="entry name" value="MamQ_LemA"/>
</dbReference>
<evidence type="ECO:0000256" key="4">
    <source>
        <dbReference type="ARBA" id="ARBA00022989"/>
    </source>
</evidence>
<keyword evidence="4 7" id="KW-1133">Transmembrane helix</keyword>
<evidence type="ECO:0000256" key="7">
    <source>
        <dbReference type="SAM" id="Phobius"/>
    </source>
</evidence>
<sequence length="187" mass="20852">MSTTAWIVLGVLVVLVLWVITVYNGLVAMRQRVGQSFADVDVQLKQRHDLIPNLVETVKGYATHERGTLEAVVNARNRAMAAQGPEQQVAAENQLTGALRQLFALSEAYPDLKANQNFQQLQTELSDIENKLAAARRFFNNAVSEYNTGIQQFPAALFAASMGFHPQTFFDVGEERRTLEQAPQVKF</sequence>
<dbReference type="Proteomes" id="UP000289200">
    <property type="component" value="Unassembled WGS sequence"/>
</dbReference>
<keyword evidence="6" id="KW-0175">Coiled coil</keyword>
<reference evidence="8 11" key="3">
    <citation type="submission" date="2019-11" db="EMBL/GenBank/DDBJ databases">
        <title>Whole-genome sequence of Rhodoplanes serenus DSM 18633, type strain.</title>
        <authorList>
            <person name="Kyndt J.A."/>
            <person name="Meyer T.E."/>
        </authorList>
    </citation>
    <scope>NUCLEOTIDE SEQUENCE [LARGE SCALE GENOMIC DNA]</scope>
    <source>
        <strain evidence="8 11">DSM 18633</strain>
    </source>
</reference>
<reference evidence="10" key="1">
    <citation type="submission" date="2018-10" db="EMBL/GenBank/DDBJ databases">
        <authorList>
            <person name="Peiro R."/>
            <person name="Begona"/>
            <person name="Cbmso G."/>
            <person name="Lopez M."/>
            <person name="Gonzalez S."/>
            <person name="Sacristan E."/>
            <person name="Castillo E."/>
        </authorList>
    </citation>
    <scope>NUCLEOTIDE SEQUENCE [LARGE SCALE GENOMIC DNA]</scope>
</reference>
<dbReference type="SUPFAM" id="SSF140478">
    <property type="entry name" value="LemA-like"/>
    <property type="match status" value="1"/>
</dbReference>
<organism evidence="8 11">
    <name type="scientific">Rhodoplanes serenus</name>
    <dbReference type="NCBI Taxonomy" id="200615"/>
    <lineage>
        <taxon>Bacteria</taxon>
        <taxon>Pseudomonadati</taxon>
        <taxon>Pseudomonadota</taxon>
        <taxon>Alphaproteobacteria</taxon>
        <taxon>Hyphomicrobiales</taxon>
        <taxon>Nitrobacteraceae</taxon>
        <taxon>Rhodoplanes</taxon>
    </lineage>
</organism>
<comment type="subcellular location">
    <subcellularLocation>
        <location evidence="1">Membrane</location>
        <topology evidence="1">Single-pass membrane protein</topology>
    </subcellularLocation>
</comment>
<dbReference type="EMBL" id="UWOC01000212">
    <property type="protein sequence ID" value="VCU11735.1"/>
    <property type="molecule type" value="Genomic_DNA"/>
</dbReference>
<evidence type="ECO:0000256" key="3">
    <source>
        <dbReference type="ARBA" id="ARBA00022692"/>
    </source>
</evidence>
<evidence type="ECO:0000256" key="2">
    <source>
        <dbReference type="ARBA" id="ARBA00008854"/>
    </source>
</evidence>
<evidence type="ECO:0000313" key="8">
    <source>
        <dbReference type="EMBL" id="MTW16735.1"/>
    </source>
</evidence>
<name>A0A327JW49_9BRAD</name>
<dbReference type="InterPro" id="IPR023353">
    <property type="entry name" value="LemA-like_dom_sf"/>
</dbReference>
<evidence type="ECO:0000256" key="6">
    <source>
        <dbReference type="SAM" id="Coils"/>
    </source>
</evidence>
<comment type="similarity">
    <text evidence="2">Belongs to the LemA family.</text>
</comment>
<dbReference type="OrthoDB" id="9804152at2"/>
<dbReference type="Pfam" id="PF04011">
    <property type="entry name" value="LemA"/>
    <property type="match status" value="1"/>
</dbReference>